<feature type="region of interest" description="Disordered" evidence="1">
    <location>
        <begin position="95"/>
        <end position="128"/>
    </location>
</feature>
<name>A0A3P7N4A5_CYLGO</name>
<keyword evidence="3" id="KW-1185">Reference proteome</keyword>
<dbReference type="PANTHER" id="PTHR47457">
    <property type="entry name" value="OS05G0345500 PROTEIN"/>
    <property type="match status" value="1"/>
</dbReference>
<evidence type="ECO:0000313" key="3">
    <source>
        <dbReference type="Proteomes" id="UP000271889"/>
    </source>
</evidence>
<protein>
    <submittedName>
        <fullName evidence="2">Uncharacterized protein</fullName>
    </submittedName>
</protein>
<proteinExistence type="predicted"/>
<dbReference type="AlphaFoldDB" id="A0A3P7N4A5"/>
<evidence type="ECO:0000313" key="2">
    <source>
        <dbReference type="EMBL" id="VDN30058.1"/>
    </source>
</evidence>
<reference evidence="2 3" key="1">
    <citation type="submission" date="2018-11" db="EMBL/GenBank/DDBJ databases">
        <authorList>
            <consortium name="Pathogen Informatics"/>
        </authorList>
    </citation>
    <scope>NUCLEOTIDE SEQUENCE [LARGE SCALE GENOMIC DNA]</scope>
</reference>
<gene>
    <name evidence="2" type="ORF">CGOC_LOCUS11438</name>
</gene>
<dbReference type="GO" id="GO:0016567">
    <property type="term" value="P:protein ubiquitination"/>
    <property type="evidence" value="ECO:0007669"/>
    <property type="project" value="UniProtKB-UniPathway"/>
</dbReference>
<feature type="non-terminal residue" evidence="2">
    <location>
        <position position="146"/>
    </location>
</feature>
<dbReference type="PANTHER" id="PTHR47457:SF1">
    <property type="entry name" value="BTB DOMAIN-CONTAINING PROTEIN-RELATED"/>
    <property type="match status" value="1"/>
</dbReference>
<dbReference type="EMBL" id="UYRV01116407">
    <property type="protein sequence ID" value="VDN30058.1"/>
    <property type="molecule type" value="Genomic_DNA"/>
</dbReference>
<dbReference type="Gene3D" id="2.60.120.260">
    <property type="entry name" value="Galactose-binding domain-like"/>
    <property type="match status" value="1"/>
</dbReference>
<evidence type="ECO:0000256" key="1">
    <source>
        <dbReference type="SAM" id="MobiDB-lite"/>
    </source>
</evidence>
<sequence>MISMFQGSKDKQVWEVLVAHTDDTSLGDPGSTATWPIEDDRTKGPFRYLRIAQNGKNSSGQTYYLSISGFEVYGEIVDVVIDGFAPHKDERGGCAFSKSKIPLPSSSRKDYNRDEKVESLMPQGANNNKLRAGLTADMVSMMHTRS</sequence>
<accession>A0A3P7N4A5</accession>
<organism evidence="2 3">
    <name type="scientific">Cylicostephanus goldi</name>
    <name type="common">Nematode worm</name>
    <dbReference type="NCBI Taxonomy" id="71465"/>
    <lineage>
        <taxon>Eukaryota</taxon>
        <taxon>Metazoa</taxon>
        <taxon>Ecdysozoa</taxon>
        <taxon>Nematoda</taxon>
        <taxon>Chromadorea</taxon>
        <taxon>Rhabditida</taxon>
        <taxon>Rhabditina</taxon>
        <taxon>Rhabditomorpha</taxon>
        <taxon>Strongyloidea</taxon>
        <taxon>Strongylidae</taxon>
        <taxon>Cylicostephanus</taxon>
    </lineage>
</organism>
<dbReference type="UniPathway" id="UPA00143"/>
<dbReference type="Proteomes" id="UP000271889">
    <property type="component" value="Unassembled WGS sequence"/>
</dbReference>
<dbReference type="OrthoDB" id="5860537at2759"/>
<feature type="compositionally biased region" description="Basic and acidic residues" evidence="1">
    <location>
        <begin position="107"/>
        <end position="118"/>
    </location>
</feature>